<reference evidence="11" key="1">
    <citation type="submission" date="2013-05" db="EMBL/GenBank/DDBJ databases">
        <authorList>
            <person name="Yim A.K.Y."/>
            <person name="Chan T.F."/>
            <person name="Ji K.M."/>
            <person name="Liu X.Y."/>
            <person name="Zhou J.W."/>
            <person name="Li R.Q."/>
            <person name="Yang K.Y."/>
            <person name="Li J."/>
            <person name="Li M."/>
            <person name="Law P.T.W."/>
            <person name="Wu Y.L."/>
            <person name="Cai Z.L."/>
            <person name="Qin H."/>
            <person name="Bao Y."/>
            <person name="Leung R.K.K."/>
            <person name="Ng P.K.S."/>
            <person name="Zou J."/>
            <person name="Zhong X.J."/>
            <person name="Ran P.X."/>
            <person name="Zhong N.S."/>
            <person name="Liu Z.G."/>
            <person name="Tsui S.K.W."/>
        </authorList>
    </citation>
    <scope>NUCLEOTIDE SEQUENCE</scope>
    <source>
        <strain evidence="11">Derf</strain>
        <tissue evidence="11">Whole organism</tissue>
    </source>
</reference>
<dbReference type="FunFam" id="3.30.200.20:FF:000106">
    <property type="entry name" value="serine/threonine-protein kinase TBK1 isoform X1"/>
    <property type="match status" value="1"/>
</dbReference>
<keyword evidence="4" id="KW-0808">Transferase</keyword>
<protein>
    <recommendedName>
        <fullName evidence="10">Protein kinase domain-containing protein</fullName>
    </recommendedName>
</protein>
<dbReference type="Gene3D" id="3.10.20.90">
    <property type="entry name" value="Phosphatidylinositol 3-kinase Catalytic Subunit, Chain A, domain 1"/>
    <property type="match status" value="1"/>
</dbReference>
<dbReference type="InterPro" id="IPR041309">
    <property type="entry name" value="TBK1_CC1"/>
</dbReference>
<keyword evidence="5 8" id="KW-0547">Nucleotide-binding</keyword>
<keyword evidence="6" id="KW-0418">Kinase</keyword>
<dbReference type="InterPro" id="IPR017441">
    <property type="entry name" value="Protein_kinase_ATP_BS"/>
</dbReference>
<evidence type="ECO:0000313" key="11">
    <source>
        <dbReference type="EMBL" id="KAH9522917.1"/>
    </source>
</evidence>
<dbReference type="GO" id="GO:0004674">
    <property type="term" value="F:protein serine/threonine kinase activity"/>
    <property type="evidence" value="ECO:0007669"/>
    <property type="project" value="UniProtKB-KW"/>
</dbReference>
<dbReference type="PROSITE" id="PS00107">
    <property type="entry name" value="PROTEIN_KINASE_ATP"/>
    <property type="match status" value="1"/>
</dbReference>
<dbReference type="Gene3D" id="1.10.510.10">
    <property type="entry name" value="Transferase(Phosphotransferase) domain 1"/>
    <property type="match status" value="1"/>
</dbReference>
<dbReference type="Proteomes" id="UP000790347">
    <property type="component" value="Unassembled WGS sequence"/>
</dbReference>
<dbReference type="Gene3D" id="3.30.200.20">
    <property type="entry name" value="Phosphorylase Kinase, domain 1"/>
    <property type="match status" value="1"/>
</dbReference>
<keyword evidence="12" id="KW-1185">Reference proteome</keyword>
<comment type="subcellular location">
    <subcellularLocation>
        <location evidence="1">Cytoplasm</location>
    </subcellularLocation>
</comment>
<dbReference type="Pfam" id="PF18394">
    <property type="entry name" value="TBK1_CCD1"/>
    <property type="match status" value="1"/>
</dbReference>
<dbReference type="PANTHER" id="PTHR22969">
    <property type="entry name" value="IKB KINASE"/>
    <property type="match status" value="1"/>
</dbReference>
<evidence type="ECO:0000256" key="2">
    <source>
        <dbReference type="ARBA" id="ARBA00022490"/>
    </source>
</evidence>
<evidence type="ECO:0000256" key="8">
    <source>
        <dbReference type="PROSITE-ProRule" id="PRU10141"/>
    </source>
</evidence>
<dbReference type="Pfam" id="PF00069">
    <property type="entry name" value="Pkinase"/>
    <property type="match status" value="1"/>
</dbReference>
<proteinExistence type="predicted"/>
<gene>
    <name evidence="11" type="ORF">DERF_006470</name>
</gene>
<dbReference type="GO" id="GO:0006950">
    <property type="term" value="P:response to stress"/>
    <property type="evidence" value="ECO:0007669"/>
    <property type="project" value="UniProtKB-ARBA"/>
</dbReference>
<evidence type="ECO:0000313" key="12">
    <source>
        <dbReference type="Proteomes" id="UP000790347"/>
    </source>
</evidence>
<evidence type="ECO:0000256" key="5">
    <source>
        <dbReference type="ARBA" id="ARBA00022741"/>
    </source>
</evidence>
<keyword evidence="2" id="KW-0963">Cytoplasm</keyword>
<feature type="domain" description="Protein kinase" evidence="10">
    <location>
        <begin position="37"/>
        <end position="338"/>
    </location>
</feature>
<dbReference type="InterPro" id="IPR011009">
    <property type="entry name" value="Kinase-like_dom_sf"/>
</dbReference>
<dbReference type="Gene3D" id="1.20.1270.420">
    <property type="match status" value="1"/>
</dbReference>
<name>A0A922I7J9_DERFA</name>
<evidence type="ECO:0000256" key="4">
    <source>
        <dbReference type="ARBA" id="ARBA00022679"/>
    </source>
</evidence>
<evidence type="ECO:0000256" key="3">
    <source>
        <dbReference type="ARBA" id="ARBA00022527"/>
    </source>
</evidence>
<evidence type="ECO:0000256" key="9">
    <source>
        <dbReference type="SAM" id="MobiDB-lite"/>
    </source>
</evidence>
<dbReference type="InterPro" id="IPR051180">
    <property type="entry name" value="IKK"/>
</dbReference>
<dbReference type="FunFam" id="1.10.510.10:FF:000100">
    <property type="entry name" value="inhibitor of nuclear factor kappa-B kinase subunit epsilon"/>
    <property type="match status" value="1"/>
</dbReference>
<dbReference type="GO" id="GO:0009967">
    <property type="term" value="P:positive regulation of signal transduction"/>
    <property type="evidence" value="ECO:0007669"/>
    <property type="project" value="UniProtKB-ARBA"/>
</dbReference>
<feature type="binding site" evidence="8">
    <location>
        <position position="66"/>
    </location>
    <ligand>
        <name>ATP</name>
        <dbReference type="ChEBI" id="CHEBI:30616"/>
    </ligand>
</feature>
<dbReference type="PROSITE" id="PS50011">
    <property type="entry name" value="PROTEIN_KINASE_DOM"/>
    <property type="match status" value="1"/>
</dbReference>
<dbReference type="AlphaFoldDB" id="A0A922I7J9"/>
<dbReference type="EMBL" id="ASGP02000002">
    <property type="protein sequence ID" value="KAH9522917.1"/>
    <property type="molecule type" value="Genomic_DNA"/>
</dbReference>
<dbReference type="SUPFAM" id="SSF56112">
    <property type="entry name" value="Protein kinase-like (PK-like)"/>
    <property type="match status" value="1"/>
</dbReference>
<comment type="caution">
    <text evidence="11">The sequence shown here is derived from an EMBL/GenBank/DDBJ whole genome shotgun (WGS) entry which is preliminary data.</text>
</comment>
<evidence type="ECO:0000259" key="10">
    <source>
        <dbReference type="PROSITE" id="PS50011"/>
    </source>
</evidence>
<feature type="region of interest" description="Disordered" evidence="9">
    <location>
        <begin position="1"/>
        <end position="23"/>
    </location>
</feature>
<dbReference type="GO" id="GO:0045089">
    <property type="term" value="P:positive regulation of innate immune response"/>
    <property type="evidence" value="ECO:0007669"/>
    <property type="project" value="UniProtKB-ARBA"/>
</dbReference>
<dbReference type="GO" id="GO:0005524">
    <property type="term" value="F:ATP binding"/>
    <property type="evidence" value="ECO:0007669"/>
    <property type="project" value="UniProtKB-UniRule"/>
</dbReference>
<sequence>MSKQTMKQKIAPTSTGSGLSSSSSSLSNFKSSQNYLWNTNAVLGKGATGAVYFGHNKHNGETVAVKCFNHLSHMRPYEVQKREFEVLKKVNHENIVKLLAIEEENDTKQKVLVMELCTGGSLFNILDDPMNSNGLEEKEFLLVLKHLAAGMKHLRDMNIIHRDLKPGNIMKFVSEDGTSIYKLTDFGAARELDDDQQFMSLYGTEEYLHPDMYERAVLRKPVGKSFKANVDLWSIGVTLYHIATGSLPFRPYGGRKNKETMYKITTEKASGIISGTQTSENGEIKWSRNLPDSCLLSPSVQPLVTELLAGLLECDAHRMWSFEKFFSSVTKILEHKVIFVYYVGTLSLHSIYCYPNETVLDLKSRFDSLYKVAPNDQILMWPNDNLNHHHNLVGGRHNDQQQQMPSMINETMLAQQTKLIPLLQSNQRRSSSISTVIAILSDDFIITDIHTTEHSPLFLLNGQMNSKIRCTTGPIAPSKFPDIATTIINTDVDAQYAKLCSSLAYSTLRQIDKFIHNYKLACQIPCHMLRLIDHNMKILDEKYGYFNFHLNILKERLDNLMQCNSYLSQLIKLLIDSIIKPNTAITLFNFNVTDQILKQYDKIHSNFKSLSSSSIMDEKLEQLRDLWPTSKELESIRHLLSIQSRAKIYTAKIRESWLMLHKDKQIKSLNHHHEEQLHQLEKLKLDNHCKKLNDLVAKEINPRGSIADKLEEWYQGAQVAYVKPQLIITELYGFLPVIAEIEMNICSAYEDHNKMWMNLFKEVKNFETEWSAAAIGSLESTNVLPSSSAMVNPTAAAAINHTHTTFEPSNLSLTSTIFKELNSLHEDSQKLKEAYKDFVMIFSEVQSINN</sequence>
<evidence type="ECO:0000256" key="7">
    <source>
        <dbReference type="ARBA" id="ARBA00022840"/>
    </source>
</evidence>
<accession>A0A922I7J9</accession>
<dbReference type="GO" id="GO:0005737">
    <property type="term" value="C:cytoplasm"/>
    <property type="evidence" value="ECO:0007669"/>
    <property type="project" value="UniProtKB-SubCell"/>
</dbReference>
<evidence type="ECO:0000256" key="1">
    <source>
        <dbReference type="ARBA" id="ARBA00004496"/>
    </source>
</evidence>
<dbReference type="GO" id="GO:0010628">
    <property type="term" value="P:positive regulation of gene expression"/>
    <property type="evidence" value="ECO:0007669"/>
    <property type="project" value="UniProtKB-ARBA"/>
</dbReference>
<dbReference type="PANTHER" id="PTHR22969:SF15">
    <property type="entry name" value="FI05319P"/>
    <property type="match status" value="1"/>
</dbReference>
<reference evidence="11" key="2">
    <citation type="journal article" date="2022" name="Res Sq">
        <title>Comparative Genomics Reveals Insights into the Divergent Evolution of Astigmatic Mites and Household Pest Adaptations.</title>
        <authorList>
            <person name="Xiong Q."/>
            <person name="Wan A.T.-Y."/>
            <person name="Liu X.-Y."/>
            <person name="Fung C.S.-H."/>
            <person name="Xiao X."/>
            <person name="Malainual N."/>
            <person name="Hou J."/>
            <person name="Wang L."/>
            <person name="Wang M."/>
            <person name="Yang K."/>
            <person name="Cui Y."/>
            <person name="Leung E."/>
            <person name="Nong W."/>
            <person name="Shin S.-K."/>
            <person name="Au S."/>
            <person name="Jeong K.Y."/>
            <person name="Chew F.T."/>
            <person name="Hui J."/>
            <person name="Leung T.F."/>
            <person name="Tungtrongchitr A."/>
            <person name="Zhong N."/>
            <person name="Liu Z."/>
            <person name="Tsui S."/>
        </authorList>
    </citation>
    <scope>NUCLEOTIDE SEQUENCE</scope>
    <source>
        <strain evidence="11">Derf</strain>
        <tissue evidence="11">Whole organism</tissue>
    </source>
</reference>
<evidence type="ECO:0000256" key="6">
    <source>
        <dbReference type="ARBA" id="ARBA00022777"/>
    </source>
</evidence>
<keyword evidence="7 8" id="KW-0067">ATP-binding</keyword>
<feature type="compositionally biased region" description="Low complexity" evidence="9">
    <location>
        <begin position="13"/>
        <end position="23"/>
    </location>
</feature>
<organism evidence="11 12">
    <name type="scientific">Dermatophagoides farinae</name>
    <name type="common">American house dust mite</name>
    <dbReference type="NCBI Taxonomy" id="6954"/>
    <lineage>
        <taxon>Eukaryota</taxon>
        <taxon>Metazoa</taxon>
        <taxon>Ecdysozoa</taxon>
        <taxon>Arthropoda</taxon>
        <taxon>Chelicerata</taxon>
        <taxon>Arachnida</taxon>
        <taxon>Acari</taxon>
        <taxon>Acariformes</taxon>
        <taxon>Sarcoptiformes</taxon>
        <taxon>Astigmata</taxon>
        <taxon>Psoroptidia</taxon>
        <taxon>Analgoidea</taxon>
        <taxon>Pyroglyphidae</taxon>
        <taxon>Dermatophagoidinae</taxon>
        <taxon>Dermatophagoides</taxon>
    </lineage>
</organism>
<keyword evidence="3" id="KW-0723">Serine/threonine-protein kinase</keyword>
<dbReference type="InterPro" id="IPR000719">
    <property type="entry name" value="Prot_kinase_dom"/>
</dbReference>
<dbReference type="SMART" id="SM00220">
    <property type="entry name" value="S_TKc"/>
    <property type="match status" value="1"/>
</dbReference>